<evidence type="ECO:0000256" key="1">
    <source>
        <dbReference type="ARBA" id="ARBA00004236"/>
    </source>
</evidence>
<keyword evidence="13" id="KW-1185">Reference proteome</keyword>
<dbReference type="PROSITE" id="PS50111">
    <property type="entry name" value="CHEMOTAXIS_TRANSDUC_2"/>
    <property type="match status" value="1"/>
</dbReference>
<dbReference type="Proteomes" id="UP001243286">
    <property type="component" value="Unassembled WGS sequence"/>
</dbReference>
<comment type="subcellular location">
    <subcellularLocation>
        <location evidence="1">Cell membrane</location>
    </subcellularLocation>
</comment>
<dbReference type="SMART" id="SM00283">
    <property type="entry name" value="MA"/>
    <property type="match status" value="1"/>
</dbReference>
<feature type="transmembrane region" description="Helical" evidence="9">
    <location>
        <begin position="194"/>
        <end position="216"/>
    </location>
</feature>
<evidence type="ECO:0000256" key="6">
    <source>
        <dbReference type="ARBA" id="ARBA00023224"/>
    </source>
</evidence>
<evidence type="ECO:0000259" key="10">
    <source>
        <dbReference type="PROSITE" id="PS50111"/>
    </source>
</evidence>
<dbReference type="SUPFAM" id="SSF58104">
    <property type="entry name" value="Methyl-accepting chemotaxis protein (MCP) signaling domain"/>
    <property type="match status" value="1"/>
</dbReference>
<dbReference type="Pfam" id="PF00015">
    <property type="entry name" value="MCPsignal"/>
    <property type="match status" value="1"/>
</dbReference>
<feature type="domain" description="Methyl-accepting transducer" evidence="10">
    <location>
        <begin position="294"/>
        <end position="551"/>
    </location>
</feature>
<keyword evidence="3" id="KW-0488">Methylation</keyword>
<dbReference type="PRINTS" id="PR00260">
    <property type="entry name" value="CHEMTRNSDUCR"/>
</dbReference>
<comment type="caution">
    <text evidence="12">The sequence shown here is derived from an EMBL/GenBank/DDBJ whole genome shotgun (WGS) entry which is preliminary data.</text>
</comment>
<name>A0ABT6R7N8_9BACL</name>
<sequence>MDTTRTHSIRTRLLLIISLILILFFVFSSVSLYLNTKQTALSTLKKTAEQDALRIAKTIDTTAYQTFLTNPTNDTNYDQLRESLDQLRQQNGLLYAYTAKVEQNQVKLLIDGLPVADAAKINDPATGAVASDMKEVLQGNTHSTDVIDDPKYGQYISVYVPIKSSTDDIIGILGVDIAAKDVDALTTTLLKQSLPLFIGLLLVLLAGTLVSLYYLLGRKLKPLETLQSVARMIADGKLSQADQTMQHLKIPAKDEIYTLARSIQQMNQTLRLMIVDIKRTTALVTDTSQAIDAGTTEVLDGSTQIAETMSEIATGTESQTHTTLALTDEMTGFSSLVQKTTDDSQQIEQTVETMRVATRDGQTQMKQSVIRMNTIHTHVVEATEQVRQLKQQSTDIQGLVTIIRDIAAQTNLLALNAAIEAARAGEQGKGFAVVATEVKQLSTHVASSVNQIAAIVQNITGNSTQMEVRFAETLQETVSGQQEIQATDGSFTQIAEQVGTVAASAAGMRQQMLDVARTEARIRNALTEIAAVAEEHTAGNEEVAAASEQMIATITGLHVLVETLNETSAYLTDQTEKFELKS</sequence>
<feature type="transmembrane region" description="Helical" evidence="9">
    <location>
        <begin position="12"/>
        <end position="34"/>
    </location>
</feature>
<evidence type="ECO:0000256" key="7">
    <source>
        <dbReference type="ARBA" id="ARBA00029447"/>
    </source>
</evidence>
<proteinExistence type="inferred from homology"/>
<dbReference type="PROSITE" id="PS50885">
    <property type="entry name" value="HAMP"/>
    <property type="match status" value="1"/>
</dbReference>
<gene>
    <name evidence="12" type="ORF">QK289_14945</name>
</gene>
<dbReference type="InterPro" id="IPR029151">
    <property type="entry name" value="Sensor-like_sf"/>
</dbReference>
<feature type="domain" description="HAMP" evidence="11">
    <location>
        <begin position="217"/>
        <end position="275"/>
    </location>
</feature>
<dbReference type="EMBL" id="JASBQV010000036">
    <property type="protein sequence ID" value="MDI3236309.1"/>
    <property type="molecule type" value="Genomic_DNA"/>
</dbReference>
<keyword evidence="5 9" id="KW-0472">Membrane</keyword>
<dbReference type="SUPFAM" id="SSF103190">
    <property type="entry name" value="Sensory domain-like"/>
    <property type="match status" value="1"/>
</dbReference>
<evidence type="ECO:0000256" key="9">
    <source>
        <dbReference type="SAM" id="Phobius"/>
    </source>
</evidence>
<dbReference type="InterPro" id="IPR004089">
    <property type="entry name" value="MCPsignal_dom"/>
</dbReference>
<keyword evidence="2" id="KW-1003">Cell membrane</keyword>
<evidence type="ECO:0000313" key="13">
    <source>
        <dbReference type="Proteomes" id="UP001243286"/>
    </source>
</evidence>
<evidence type="ECO:0000259" key="11">
    <source>
        <dbReference type="PROSITE" id="PS50885"/>
    </source>
</evidence>
<keyword evidence="9" id="KW-1133">Transmembrane helix</keyword>
<evidence type="ECO:0000256" key="2">
    <source>
        <dbReference type="ARBA" id="ARBA00022475"/>
    </source>
</evidence>
<evidence type="ECO:0000256" key="5">
    <source>
        <dbReference type="ARBA" id="ARBA00023136"/>
    </source>
</evidence>
<evidence type="ECO:0000313" key="12">
    <source>
        <dbReference type="EMBL" id="MDI3236309.1"/>
    </source>
</evidence>
<dbReference type="InterPro" id="IPR004090">
    <property type="entry name" value="Chemotax_Me-accpt_rcpt"/>
</dbReference>
<reference evidence="12 13" key="1">
    <citation type="submission" date="2023-04" db="EMBL/GenBank/DDBJ databases">
        <title>Antarctic isolates genomes.</title>
        <authorList>
            <person name="Dimov S.G."/>
        </authorList>
    </citation>
    <scope>NUCLEOTIDE SEQUENCE [LARGE SCALE GENOMIC DNA]</scope>
    <source>
        <strain evidence="12 13">AL19</strain>
    </source>
</reference>
<dbReference type="CDD" id="cd06225">
    <property type="entry name" value="HAMP"/>
    <property type="match status" value="1"/>
</dbReference>
<evidence type="ECO:0000256" key="3">
    <source>
        <dbReference type="ARBA" id="ARBA00022481"/>
    </source>
</evidence>
<keyword evidence="9" id="KW-0812">Transmembrane</keyword>
<protein>
    <submittedName>
        <fullName evidence="12">HAMP domain-containing methyl-accepting chemotaxis protein</fullName>
    </submittedName>
</protein>
<dbReference type="InterPro" id="IPR003660">
    <property type="entry name" value="HAMP_dom"/>
</dbReference>
<dbReference type="RefSeq" id="WP_282357338.1">
    <property type="nucleotide sequence ID" value="NZ_JASBQV010000036.1"/>
</dbReference>
<evidence type="ECO:0000256" key="8">
    <source>
        <dbReference type="PROSITE-ProRule" id="PRU00284"/>
    </source>
</evidence>
<dbReference type="PANTHER" id="PTHR32089:SF114">
    <property type="entry name" value="METHYL-ACCEPTING CHEMOTAXIS PROTEIN MCPB"/>
    <property type="match status" value="1"/>
</dbReference>
<evidence type="ECO:0000256" key="4">
    <source>
        <dbReference type="ARBA" id="ARBA00022500"/>
    </source>
</evidence>
<dbReference type="Pfam" id="PF00672">
    <property type="entry name" value="HAMP"/>
    <property type="match status" value="1"/>
</dbReference>
<dbReference type="PANTHER" id="PTHR32089">
    <property type="entry name" value="METHYL-ACCEPTING CHEMOTAXIS PROTEIN MCPB"/>
    <property type="match status" value="1"/>
</dbReference>
<keyword evidence="4" id="KW-0145">Chemotaxis</keyword>
<comment type="similarity">
    <text evidence="7">Belongs to the methyl-accepting chemotaxis (MCP) protein family.</text>
</comment>
<organism evidence="12 13">
    <name type="scientific">Exiguobacterium antarcticum</name>
    <dbReference type="NCBI Taxonomy" id="132920"/>
    <lineage>
        <taxon>Bacteria</taxon>
        <taxon>Bacillati</taxon>
        <taxon>Bacillota</taxon>
        <taxon>Bacilli</taxon>
        <taxon>Bacillales</taxon>
        <taxon>Bacillales Family XII. Incertae Sedis</taxon>
        <taxon>Exiguobacterium</taxon>
    </lineage>
</organism>
<dbReference type="Gene3D" id="1.10.287.950">
    <property type="entry name" value="Methyl-accepting chemotaxis protein"/>
    <property type="match status" value="1"/>
</dbReference>
<accession>A0ABT6R7N8</accession>
<keyword evidence="6 8" id="KW-0807">Transducer</keyword>